<feature type="domain" description="CR-type" evidence="15">
    <location>
        <begin position="137"/>
        <end position="219"/>
    </location>
</feature>
<dbReference type="GO" id="GO:0005524">
    <property type="term" value="F:ATP binding"/>
    <property type="evidence" value="ECO:0007669"/>
    <property type="project" value="InterPro"/>
</dbReference>
<feature type="zinc finger region" description="CR-type" evidence="12">
    <location>
        <begin position="137"/>
        <end position="219"/>
    </location>
</feature>
<feature type="repeat" description="CXXCXGXG motif" evidence="11">
    <location>
        <begin position="167"/>
        <end position="174"/>
    </location>
</feature>
<dbReference type="HAMAP" id="MF_01152">
    <property type="entry name" value="DnaJ"/>
    <property type="match status" value="1"/>
</dbReference>
<evidence type="ECO:0000256" key="4">
    <source>
        <dbReference type="ARBA" id="ARBA00022737"/>
    </source>
</evidence>
<dbReference type="InterPro" id="IPR001305">
    <property type="entry name" value="HSP_DnaJ_Cys-rich_dom"/>
</dbReference>
<comment type="similarity">
    <text evidence="9 11">Belongs to the DnaJ family.</text>
</comment>
<dbReference type="GO" id="GO:0008270">
    <property type="term" value="F:zinc ion binding"/>
    <property type="evidence" value="ECO:0007669"/>
    <property type="project" value="UniProtKB-UniRule"/>
</dbReference>
<dbReference type="NCBIfam" id="NF008035">
    <property type="entry name" value="PRK10767.1"/>
    <property type="match status" value="1"/>
</dbReference>
<evidence type="ECO:0000256" key="6">
    <source>
        <dbReference type="ARBA" id="ARBA00022833"/>
    </source>
</evidence>
<dbReference type="InterPro" id="IPR012724">
    <property type="entry name" value="DnaJ"/>
</dbReference>
<keyword evidence="17" id="KW-1185">Reference proteome</keyword>
<dbReference type="GO" id="GO:0051082">
    <property type="term" value="F:unfolded protein binding"/>
    <property type="evidence" value="ECO:0007669"/>
    <property type="project" value="UniProtKB-UniRule"/>
</dbReference>
<dbReference type="SMART" id="SM00271">
    <property type="entry name" value="DnaJ"/>
    <property type="match status" value="1"/>
</dbReference>
<feature type="binding site" evidence="11">
    <location>
        <position position="170"/>
    </location>
    <ligand>
        <name>Zn(2+)</name>
        <dbReference type="ChEBI" id="CHEBI:29105"/>
        <label>2</label>
    </ligand>
</feature>
<accession>A0A368VHT9</accession>
<evidence type="ECO:0000256" key="2">
    <source>
        <dbReference type="ARBA" id="ARBA00022705"/>
    </source>
</evidence>
<dbReference type="Gene3D" id="2.10.230.10">
    <property type="entry name" value="Heat shock protein DnaJ, cysteine-rich domain"/>
    <property type="match status" value="1"/>
</dbReference>
<evidence type="ECO:0000256" key="1">
    <source>
        <dbReference type="ARBA" id="ARBA00022490"/>
    </source>
</evidence>
<dbReference type="FunFam" id="2.10.230.10:FF:000002">
    <property type="entry name" value="Molecular chaperone DnaJ"/>
    <property type="match status" value="1"/>
</dbReference>
<organism evidence="16 17">
    <name type="scientific">Halopolyspora algeriensis</name>
    <dbReference type="NCBI Taxonomy" id="1500506"/>
    <lineage>
        <taxon>Bacteria</taxon>
        <taxon>Bacillati</taxon>
        <taxon>Actinomycetota</taxon>
        <taxon>Actinomycetes</taxon>
        <taxon>Actinomycetes incertae sedis</taxon>
        <taxon>Halopolyspora</taxon>
    </lineage>
</organism>
<dbReference type="Pfam" id="PF00226">
    <property type="entry name" value="DnaJ"/>
    <property type="match status" value="1"/>
</dbReference>
<dbReference type="CDD" id="cd10719">
    <property type="entry name" value="DnaJ_zf"/>
    <property type="match status" value="1"/>
</dbReference>
<keyword evidence="7 11" id="KW-0346">Stress response</keyword>
<dbReference type="PRINTS" id="PR00625">
    <property type="entry name" value="JDOMAIN"/>
</dbReference>
<name>A0A368VHT9_9ACTN</name>
<dbReference type="PROSITE" id="PS50076">
    <property type="entry name" value="DNAJ_2"/>
    <property type="match status" value="1"/>
</dbReference>
<sequence length="392" mass="41129">MARDYYGILGVAKDATPEQIKRAYRKLARELHPDVNQEEGAHERFQEVTNAYEVLSDPKKRQVVDLGGDPLDSSGGGAGAGGGDPFAGFGGLGDIMDAFFGGGGGAAGGGRGTRSRVQQGSDALLRLELTLEECASGVNRDITVDTAVMCETCDGGGSRAGSAPSTCDTCGGRGEVQSVQRSFLGQVMTSRPCPVCRGFGEVITDPCQQCGGDGRVRARRTITVKIPAGVGDGMRVRLAGEGEVGPGGGPPGDLFVEVEEKQHERFVRDGADLHCTVEVPMTAAALGTTVILDTLDGREELTVEPGTQPGTEHVLSGQGLPKLRSNGRVSGHGDLHVHFDVVVPTKLDEQQSELIRQLAAARGEEQLEPTVSANGDGHRSGLFSRIRSFGHR</sequence>
<feature type="region of interest" description="Disordered" evidence="13">
    <location>
        <begin position="364"/>
        <end position="392"/>
    </location>
</feature>
<evidence type="ECO:0000259" key="15">
    <source>
        <dbReference type="PROSITE" id="PS51188"/>
    </source>
</evidence>
<dbReference type="InterPro" id="IPR008971">
    <property type="entry name" value="HSP40/DnaJ_pept-bd"/>
</dbReference>
<feature type="binding site" evidence="11">
    <location>
        <position position="196"/>
    </location>
    <ligand>
        <name>Zn(2+)</name>
        <dbReference type="ChEBI" id="CHEBI:29105"/>
        <label>2</label>
    </ligand>
</feature>
<dbReference type="NCBIfam" id="NF010871">
    <property type="entry name" value="PRK14278.1"/>
    <property type="match status" value="1"/>
</dbReference>
<gene>
    <name evidence="11" type="primary">dnaJ</name>
    <name evidence="16" type="ORF">DFQ14_110129</name>
</gene>
<dbReference type="SUPFAM" id="SSF46565">
    <property type="entry name" value="Chaperone J-domain"/>
    <property type="match status" value="1"/>
</dbReference>
<dbReference type="PROSITE" id="PS51188">
    <property type="entry name" value="ZF_CR"/>
    <property type="match status" value="1"/>
</dbReference>
<evidence type="ECO:0000313" key="16">
    <source>
        <dbReference type="EMBL" id="RCW40800.1"/>
    </source>
</evidence>
<evidence type="ECO:0000259" key="14">
    <source>
        <dbReference type="PROSITE" id="PS50076"/>
    </source>
</evidence>
<evidence type="ECO:0000256" key="12">
    <source>
        <dbReference type="PROSITE-ProRule" id="PRU00546"/>
    </source>
</evidence>
<evidence type="ECO:0000256" key="9">
    <source>
        <dbReference type="ARBA" id="ARBA00061004"/>
    </source>
</evidence>
<comment type="subunit">
    <text evidence="11">Homodimer.</text>
</comment>
<dbReference type="SUPFAM" id="SSF57938">
    <property type="entry name" value="DnaJ/Hsp40 cysteine-rich domain"/>
    <property type="match status" value="1"/>
</dbReference>
<feature type="repeat" description="CXXCXGXG motif" evidence="11">
    <location>
        <begin position="193"/>
        <end position="200"/>
    </location>
</feature>
<evidence type="ECO:0000256" key="7">
    <source>
        <dbReference type="ARBA" id="ARBA00023016"/>
    </source>
</evidence>
<dbReference type="AlphaFoldDB" id="A0A368VHT9"/>
<dbReference type="Gene3D" id="1.10.287.110">
    <property type="entry name" value="DnaJ domain"/>
    <property type="match status" value="1"/>
</dbReference>
<dbReference type="GO" id="GO:0006260">
    <property type="term" value="P:DNA replication"/>
    <property type="evidence" value="ECO:0007669"/>
    <property type="project" value="UniProtKB-KW"/>
</dbReference>
<comment type="subcellular location">
    <subcellularLocation>
        <location evidence="11">Cytoplasm</location>
    </subcellularLocation>
</comment>
<dbReference type="EMBL" id="QPJC01000010">
    <property type="protein sequence ID" value="RCW40800.1"/>
    <property type="molecule type" value="Genomic_DNA"/>
</dbReference>
<keyword evidence="6 11" id="KW-0862">Zinc</keyword>
<dbReference type="GO" id="GO:0031072">
    <property type="term" value="F:heat shock protein binding"/>
    <property type="evidence" value="ECO:0007669"/>
    <property type="project" value="InterPro"/>
</dbReference>
<dbReference type="InterPro" id="IPR036869">
    <property type="entry name" value="J_dom_sf"/>
</dbReference>
<keyword evidence="3 11" id="KW-0479">Metal-binding</keyword>
<dbReference type="GO" id="GO:0042026">
    <property type="term" value="P:protein refolding"/>
    <property type="evidence" value="ECO:0007669"/>
    <property type="project" value="TreeGrafter"/>
</dbReference>
<evidence type="ECO:0000256" key="10">
    <source>
        <dbReference type="ARBA" id="ARBA00067609"/>
    </source>
</evidence>
<keyword evidence="4 11" id="KW-0677">Repeat</keyword>
<dbReference type="GO" id="GO:0005737">
    <property type="term" value="C:cytoplasm"/>
    <property type="evidence" value="ECO:0007669"/>
    <property type="project" value="UniProtKB-SubCell"/>
</dbReference>
<evidence type="ECO:0000256" key="8">
    <source>
        <dbReference type="ARBA" id="ARBA00023186"/>
    </source>
</evidence>
<dbReference type="Pfam" id="PF00684">
    <property type="entry name" value="DnaJ_CXXCXGXG"/>
    <property type="match status" value="1"/>
</dbReference>
<feature type="domain" description="J" evidence="14">
    <location>
        <begin position="4"/>
        <end position="68"/>
    </location>
</feature>
<keyword evidence="5 11" id="KW-0863">Zinc-finger</keyword>
<dbReference type="RefSeq" id="WP_114454015.1">
    <property type="nucleotide sequence ID" value="NZ_QPJC01000010.1"/>
</dbReference>
<comment type="domain">
    <text evidence="11">The J domain is necessary and sufficient to stimulate DnaK ATPase activity. Zinc center 1 plays an important role in the autonomous, DnaK-independent chaperone activity of DnaJ. Zinc center 2 is essential for interaction with DnaK and for DnaJ activity.</text>
</comment>
<feature type="binding site" evidence="11">
    <location>
        <position position="210"/>
    </location>
    <ligand>
        <name>Zn(2+)</name>
        <dbReference type="ChEBI" id="CHEBI:29105"/>
        <label>1</label>
    </ligand>
</feature>
<feature type="repeat" description="CXXCXGXG motif" evidence="11">
    <location>
        <begin position="150"/>
        <end position="157"/>
    </location>
</feature>
<feature type="repeat" description="CXXCXGXG motif" evidence="11">
    <location>
        <begin position="207"/>
        <end position="214"/>
    </location>
</feature>
<comment type="cofactor">
    <cofactor evidence="11">
        <name>Zn(2+)</name>
        <dbReference type="ChEBI" id="CHEBI:29105"/>
    </cofactor>
    <text evidence="11">Binds 2 Zn(2+) ions per monomer.</text>
</comment>
<evidence type="ECO:0000256" key="5">
    <source>
        <dbReference type="ARBA" id="ARBA00022771"/>
    </source>
</evidence>
<dbReference type="CDD" id="cd06257">
    <property type="entry name" value="DnaJ"/>
    <property type="match status" value="1"/>
</dbReference>
<feature type="binding site" evidence="11">
    <location>
        <position position="193"/>
    </location>
    <ligand>
        <name>Zn(2+)</name>
        <dbReference type="ChEBI" id="CHEBI:29105"/>
        <label>2</label>
    </ligand>
</feature>
<feature type="binding site" evidence="11">
    <location>
        <position position="167"/>
    </location>
    <ligand>
        <name>Zn(2+)</name>
        <dbReference type="ChEBI" id="CHEBI:29105"/>
        <label>2</label>
    </ligand>
</feature>
<dbReference type="SUPFAM" id="SSF49493">
    <property type="entry name" value="HSP40/DnaJ peptide-binding domain"/>
    <property type="match status" value="2"/>
</dbReference>
<feature type="binding site" evidence="11">
    <location>
        <position position="150"/>
    </location>
    <ligand>
        <name>Zn(2+)</name>
        <dbReference type="ChEBI" id="CHEBI:29105"/>
        <label>1</label>
    </ligand>
</feature>
<evidence type="ECO:0000256" key="13">
    <source>
        <dbReference type="SAM" id="MobiDB-lite"/>
    </source>
</evidence>
<evidence type="ECO:0000256" key="11">
    <source>
        <dbReference type="HAMAP-Rule" id="MF_01152"/>
    </source>
</evidence>
<comment type="caution">
    <text evidence="16">The sequence shown here is derived from an EMBL/GenBank/DDBJ whole genome shotgun (WGS) entry which is preliminary data.</text>
</comment>
<keyword evidence="8 11" id="KW-0143">Chaperone</keyword>
<feature type="binding site" evidence="11">
    <location>
        <position position="153"/>
    </location>
    <ligand>
        <name>Zn(2+)</name>
        <dbReference type="ChEBI" id="CHEBI:29105"/>
        <label>1</label>
    </ligand>
</feature>
<dbReference type="Pfam" id="PF01556">
    <property type="entry name" value="DnaJ_C"/>
    <property type="match status" value="1"/>
</dbReference>
<proteinExistence type="inferred from homology"/>
<evidence type="ECO:0000256" key="3">
    <source>
        <dbReference type="ARBA" id="ARBA00022723"/>
    </source>
</evidence>
<dbReference type="Gene3D" id="2.60.260.20">
    <property type="entry name" value="Urease metallochaperone UreE, N-terminal domain"/>
    <property type="match status" value="2"/>
</dbReference>
<dbReference type="PANTHER" id="PTHR43096:SF48">
    <property type="entry name" value="CHAPERONE PROTEIN DNAJ"/>
    <property type="match status" value="1"/>
</dbReference>
<dbReference type="CDD" id="cd10747">
    <property type="entry name" value="DnaJ_C"/>
    <property type="match status" value="1"/>
</dbReference>
<dbReference type="GO" id="GO:0009408">
    <property type="term" value="P:response to heat"/>
    <property type="evidence" value="ECO:0007669"/>
    <property type="project" value="InterPro"/>
</dbReference>
<keyword evidence="1 11" id="KW-0963">Cytoplasm</keyword>
<reference evidence="16 17" key="1">
    <citation type="submission" date="2018-07" db="EMBL/GenBank/DDBJ databases">
        <title>Genomic Encyclopedia of Type Strains, Phase III (KMG-III): the genomes of soil and plant-associated and newly described type strains.</title>
        <authorList>
            <person name="Whitman W."/>
        </authorList>
    </citation>
    <scope>NUCLEOTIDE SEQUENCE [LARGE SCALE GENOMIC DNA]</scope>
    <source>
        <strain evidence="16 17">CECT 8575</strain>
    </source>
</reference>
<comment type="function">
    <text evidence="11">Participates actively in the response to hyperosmotic and heat shock by preventing the aggregation of stress-denatured proteins and by disaggregating proteins, also in an autonomous, DnaK-independent fashion. Unfolded proteins bind initially to DnaJ; upon interaction with the DnaJ-bound protein, DnaK hydrolyzes its bound ATP, resulting in the formation of a stable complex. GrpE releases ADP from DnaK; ATP binding to DnaK triggers the release of the substrate protein, thus completing the reaction cycle. Several rounds of ATP-dependent interactions between DnaJ, DnaK and GrpE are required for fully efficient folding. Also involved, together with DnaK and GrpE, in the DNA replication of plasmids through activation of initiation proteins.</text>
</comment>
<dbReference type="InterPro" id="IPR001623">
    <property type="entry name" value="DnaJ_domain"/>
</dbReference>
<dbReference type="InterPro" id="IPR036410">
    <property type="entry name" value="HSP_DnaJ_Cys-rich_dom_sf"/>
</dbReference>
<dbReference type="FunFam" id="2.60.260.20:FF:000005">
    <property type="entry name" value="Chaperone protein dnaJ 1, mitochondrial"/>
    <property type="match status" value="1"/>
</dbReference>
<keyword evidence="2 11" id="KW-0235">DNA replication</keyword>
<dbReference type="OrthoDB" id="9779889at2"/>
<evidence type="ECO:0000313" key="17">
    <source>
        <dbReference type="Proteomes" id="UP000253495"/>
    </source>
</evidence>
<dbReference type="InterPro" id="IPR002939">
    <property type="entry name" value="DnaJ_C"/>
</dbReference>
<feature type="binding site" evidence="11">
    <location>
        <position position="207"/>
    </location>
    <ligand>
        <name>Zn(2+)</name>
        <dbReference type="ChEBI" id="CHEBI:29105"/>
        <label>1</label>
    </ligand>
</feature>
<dbReference type="Proteomes" id="UP000253495">
    <property type="component" value="Unassembled WGS sequence"/>
</dbReference>
<dbReference type="PANTHER" id="PTHR43096">
    <property type="entry name" value="DNAJ HOMOLOG 1, MITOCHONDRIAL-RELATED"/>
    <property type="match status" value="1"/>
</dbReference>
<protein>
    <recommendedName>
        <fullName evidence="10 11">Chaperone protein DnaJ</fullName>
    </recommendedName>
</protein>